<dbReference type="AlphaFoldDB" id="A0AAV9JJ71"/>
<organism evidence="2 3">
    <name type="scientific">Oleoguttula mirabilis</name>
    <dbReference type="NCBI Taxonomy" id="1507867"/>
    <lineage>
        <taxon>Eukaryota</taxon>
        <taxon>Fungi</taxon>
        <taxon>Dikarya</taxon>
        <taxon>Ascomycota</taxon>
        <taxon>Pezizomycotina</taxon>
        <taxon>Dothideomycetes</taxon>
        <taxon>Dothideomycetidae</taxon>
        <taxon>Mycosphaerellales</taxon>
        <taxon>Teratosphaeriaceae</taxon>
        <taxon>Oleoguttula</taxon>
    </lineage>
</organism>
<dbReference type="Proteomes" id="UP001324427">
    <property type="component" value="Unassembled WGS sequence"/>
</dbReference>
<keyword evidence="3" id="KW-1185">Reference proteome</keyword>
<reference evidence="2 3" key="1">
    <citation type="submission" date="2021-11" db="EMBL/GenBank/DDBJ databases">
        <title>Black yeast isolated from Biological Soil Crust.</title>
        <authorList>
            <person name="Kurbessoian T."/>
        </authorList>
    </citation>
    <scope>NUCLEOTIDE SEQUENCE [LARGE SCALE GENOMIC DNA]</scope>
    <source>
        <strain evidence="2 3">CCFEE 5522</strain>
    </source>
</reference>
<feature type="chain" id="PRO_5043440624" description="F-box domain-containing protein" evidence="1">
    <location>
        <begin position="21"/>
        <end position="253"/>
    </location>
</feature>
<feature type="signal peptide" evidence="1">
    <location>
        <begin position="1"/>
        <end position="20"/>
    </location>
</feature>
<dbReference type="EMBL" id="JAVFHQ010000022">
    <property type="protein sequence ID" value="KAK4544988.1"/>
    <property type="molecule type" value="Genomic_DNA"/>
</dbReference>
<evidence type="ECO:0000313" key="3">
    <source>
        <dbReference type="Proteomes" id="UP001324427"/>
    </source>
</evidence>
<comment type="caution">
    <text evidence="2">The sequence shown here is derived from an EMBL/GenBank/DDBJ whole genome shotgun (WGS) entry which is preliminary data.</text>
</comment>
<evidence type="ECO:0008006" key="4">
    <source>
        <dbReference type="Google" id="ProtNLM"/>
    </source>
</evidence>
<protein>
    <recommendedName>
        <fullName evidence="4">F-box domain-containing protein</fullName>
    </recommendedName>
</protein>
<keyword evidence="1" id="KW-0732">Signal</keyword>
<evidence type="ECO:0000313" key="2">
    <source>
        <dbReference type="EMBL" id="KAK4544988.1"/>
    </source>
</evidence>
<name>A0AAV9JJ71_9PEZI</name>
<accession>A0AAV9JJ71</accession>
<sequence>MSLMLMLCLIGIFSAAVVLSARVLSRYRRKDKPATTDPPPRREAGAQVSGTFELLEGILLRLRMSDILAAQTVSKQSNQVIGNSLPLQRAIFLAPASNLEDAKTAPQGTLNLLFFSRFGSVFGDVSISRQSYIRIWKAKNGLYKHDEEFVRLCTGDPVRLRLKHEGGLTVELPKESWSGMYLTQPPCQVEFGVEEQEGRPAVTVLEGPTMGEVIIESRRRLAGHVKPEDLPRIVLREAALFVWKNKCAKSESN</sequence>
<gene>
    <name evidence="2" type="ORF">LTR36_003893</name>
</gene>
<evidence type="ECO:0000256" key="1">
    <source>
        <dbReference type="SAM" id="SignalP"/>
    </source>
</evidence>
<proteinExistence type="predicted"/>